<keyword evidence="2" id="KW-1185">Reference proteome</keyword>
<dbReference type="PANTHER" id="PTHR35802:SF1">
    <property type="entry name" value="PROTEASE SYNTHASE AND SPORULATION PROTEIN PAI 2"/>
    <property type="match status" value="1"/>
</dbReference>
<dbReference type="PANTHER" id="PTHR35802">
    <property type="entry name" value="PROTEASE SYNTHASE AND SPORULATION PROTEIN PAI 2"/>
    <property type="match status" value="1"/>
</dbReference>
<name>A0A219B715_9SPHN</name>
<proteinExistence type="predicted"/>
<sequence length="219" mass="23562">MEDSSLPGDDARWAMYAPEAYRAGNPRRIIAGYPFASLIIAAADGHPYATQTPMHFETDAPDEVRLIGHLARANPQAALLSPGMPVLALFTGPHAYISSTCYVEQPTVPTWDYVSAQVRGRLTPIDDDAGQLAVLERVIAASEAFNGTNWTMADAPEGKVDQLLPRIRSFRIEAETIEGVAKLSQTHPAGDRARIVGALQRRGSEGDRAIAALIEGLGD</sequence>
<dbReference type="Gene3D" id="2.30.110.10">
    <property type="entry name" value="Electron Transport, Fmn-binding Protein, Chain A"/>
    <property type="match status" value="1"/>
</dbReference>
<gene>
    <name evidence="1" type="ORF">B5C34_12430</name>
</gene>
<evidence type="ECO:0008006" key="3">
    <source>
        <dbReference type="Google" id="ProtNLM"/>
    </source>
</evidence>
<protein>
    <recommendedName>
        <fullName evidence="3">Transcriptional regulator</fullName>
    </recommendedName>
</protein>
<reference evidence="2" key="1">
    <citation type="submission" date="2017-05" db="EMBL/GenBank/DDBJ databases">
        <authorList>
            <person name="Lin X."/>
        </authorList>
    </citation>
    <scope>NUCLEOTIDE SEQUENCE [LARGE SCALE GENOMIC DNA]</scope>
    <source>
        <strain evidence="2">JLT2012</strain>
    </source>
</reference>
<dbReference type="Proteomes" id="UP000198462">
    <property type="component" value="Unassembled WGS sequence"/>
</dbReference>
<dbReference type="InterPro" id="IPR012349">
    <property type="entry name" value="Split_barrel_FMN-bd"/>
</dbReference>
<evidence type="ECO:0000313" key="1">
    <source>
        <dbReference type="EMBL" id="OWV34182.1"/>
    </source>
</evidence>
<dbReference type="Pfam" id="PF04299">
    <property type="entry name" value="FMN_bind_2"/>
    <property type="match status" value="1"/>
</dbReference>
<dbReference type="PIRSF" id="PIRSF010372">
    <property type="entry name" value="PaiB"/>
    <property type="match status" value="1"/>
</dbReference>
<comment type="caution">
    <text evidence="1">The sequence shown here is derived from an EMBL/GenBank/DDBJ whole genome shotgun (WGS) entry which is preliminary data.</text>
</comment>
<dbReference type="InterPro" id="IPR007396">
    <property type="entry name" value="TR_PAI2-type"/>
</dbReference>
<accession>A0A219B715</accession>
<evidence type="ECO:0000313" key="2">
    <source>
        <dbReference type="Proteomes" id="UP000198462"/>
    </source>
</evidence>
<dbReference type="SUPFAM" id="SSF50475">
    <property type="entry name" value="FMN-binding split barrel"/>
    <property type="match status" value="1"/>
</dbReference>
<organism evidence="1 2">
    <name type="scientific">Pacificimonas flava</name>
    <dbReference type="NCBI Taxonomy" id="1234595"/>
    <lineage>
        <taxon>Bacteria</taxon>
        <taxon>Pseudomonadati</taxon>
        <taxon>Pseudomonadota</taxon>
        <taxon>Alphaproteobacteria</taxon>
        <taxon>Sphingomonadales</taxon>
        <taxon>Sphingosinicellaceae</taxon>
        <taxon>Pacificimonas</taxon>
    </lineage>
</organism>
<dbReference type="EMBL" id="NFZT01000001">
    <property type="protein sequence ID" value="OWV34182.1"/>
    <property type="molecule type" value="Genomic_DNA"/>
</dbReference>
<dbReference type="AlphaFoldDB" id="A0A219B715"/>
<dbReference type="OrthoDB" id="9794948at2"/>